<dbReference type="EMBL" id="KQ086043">
    <property type="protein sequence ID" value="KLO09848.1"/>
    <property type="molecule type" value="Genomic_DNA"/>
</dbReference>
<evidence type="ECO:0000313" key="1">
    <source>
        <dbReference type="EMBL" id="KLO09848.1"/>
    </source>
</evidence>
<dbReference type="Proteomes" id="UP000053477">
    <property type="component" value="Unassembled WGS sequence"/>
</dbReference>
<protein>
    <submittedName>
        <fullName evidence="1">Uncharacterized protein</fullName>
    </submittedName>
</protein>
<name>A0A0H2RK70_9AGAM</name>
<evidence type="ECO:0000313" key="2">
    <source>
        <dbReference type="Proteomes" id="UP000053477"/>
    </source>
</evidence>
<reference evidence="1 2" key="1">
    <citation type="submission" date="2015-04" db="EMBL/GenBank/DDBJ databases">
        <title>Complete genome sequence of Schizopora paradoxa KUC8140, a cosmopolitan wood degrader in East Asia.</title>
        <authorList>
            <consortium name="DOE Joint Genome Institute"/>
            <person name="Min B."/>
            <person name="Park H."/>
            <person name="Jang Y."/>
            <person name="Kim J.-J."/>
            <person name="Kim K.H."/>
            <person name="Pangilinan J."/>
            <person name="Lipzen A."/>
            <person name="Riley R."/>
            <person name="Grigoriev I.V."/>
            <person name="Spatafora J.W."/>
            <person name="Choi I.-G."/>
        </authorList>
    </citation>
    <scope>NUCLEOTIDE SEQUENCE [LARGE SCALE GENOMIC DNA]</scope>
    <source>
        <strain evidence="1 2">KUC8140</strain>
    </source>
</reference>
<sequence length="158" mass="17609">MHYRVGSCSWYRNVKYKAAPFPRGWVEYPSGMTTMKSFEVLALVALLSLCYSPAYASSAYFKNYIENDVKVMVINDPGMFHSAAPQLRTTIDLLLRRQSCSAGNFLCGSTCISTSYTCCIDTRTNTPSGWCTMPNPSCCLNIGTGEFKEYPTEVVLLN</sequence>
<proteinExistence type="predicted"/>
<dbReference type="AlphaFoldDB" id="A0A0H2RK70"/>
<organism evidence="1 2">
    <name type="scientific">Schizopora paradoxa</name>
    <dbReference type="NCBI Taxonomy" id="27342"/>
    <lineage>
        <taxon>Eukaryota</taxon>
        <taxon>Fungi</taxon>
        <taxon>Dikarya</taxon>
        <taxon>Basidiomycota</taxon>
        <taxon>Agaricomycotina</taxon>
        <taxon>Agaricomycetes</taxon>
        <taxon>Hymenochaetales</taxon>
        <taxon>Schizoporaceae</taxon>
        <taxon>Schizopora</taxon>
    </lineage>
</organism>
<keyword evidence="2" id="KW-1185">Reference proteome</keyword>
<dbReference type="InParanoid" id="A0A0H2RK70"/>
<gene>
    <name evidence="1" type="ORF">SCHPADRAFT_547586</name>
</gene>
<accession>A0A0H2RK70</accession>